<feature type="transmembrane region" description="Helical" evidence="5">
    <location>
        <begin position="329"/>
        <end position="353"/>
    </location>
</feature>
<keyword evidence="3 5" id="KW-1133">Transmembrane helix</keyword>
<dbReference type="GO" id="GO:0006820">
    <property type="term" value="P:monoatomic anion transport"/>
    <property type="evidence" value="ECO:0007669"/>
    <property type="project" value="TreeGrafter"/>
</dbReference>
<feature type="transmembrane region" description="Helical" evidence="5">
    <location>
        <begin position="398"/>
        <end position="418"/>
    </location>
</feature>
<evidence type="ECO:0000313" key="8">
    <source>
        <dbReference type="Proteomes" id="UP000728032"/>
    </source>
</evidence>
<dbReference type="FunFam" id="1.20.1250.20:FF:000423">
    <property type="entry name" value="Putative inorganic phosphate cotransporter-like Protein"/>
    <property type="match status" value="1"/>
</dbReference>
<keyword evidence="4 5" id="KW-0472">Membrane</keyword>
<gene>
    <name evidence="7" type="ORF">ONB1V03_LOCUS6995</name>
</gene>
<dbReference type="InterPro" id="IPR011701">
    <property type="entry name" value="MFS"/>
</dbReference>
<dbReference type="InterPro" id="IPR050382">
    <property type="entry name" value="MFS_Na/Anion_cotransporter"/>
</dbReference>
<feature type="transmembrane region" description="Helical" evidence="5">
    <location>
        <begin position="203"/>
        <end position="231"/>
    </location>
</feature>
<feature type="transmembrane region" description="Helical" evidence="5">
    <location>
        <begin position="365"/>
        <end position="386"/>
    </location>
</feature>
<evidence type="ECO:0000313" key="7">
    <source>
        <dbReference type="EMBL" id="CAD7648903.1"/>
    </source>
</evidence>
<dbReference type="GO" id="GO:0022857">
    <property type="term" value="F:transmembrane transporter activity"/>
    <property type="evidence" value="ECO:0007669"/>
    <property type="project" value="InterPro"/>
</dbReference>
<evidence type="ECO:0000256" key="4">
    <source>
        <dbReference type="ARBA" id="ARBA00023136"/>
    </source>
</evidence>
<organism evidence="7">
    <name type="scientific">Oppiella nova</name>
    <dbReference type="NCBI Taxonomy" id="334625"/>
    <lineage>
        <taxon>Eukaryota</taxon>
        <taxon>Metazoa</taxon>
        <taxon>Ecdysozoa</taxon>
        <taxon>Arthropoda</taxon>
        <taxon>Chelicerata</taxon>
        <taxon>Arachnida</taxon>
        <taxon>Acari</taxon>
        <taxon>Acariformes</taxon>
        <taxon>Sarcoptiformes</taxon>
        <taxon>Oribatida</taxon>
        <taxon>Brachypylina</taxon>
        <taxon>Oppioidea</taxon>
        <taxon>Oppiidae</taxon>
        <taxon>Oppiella</taxon>
    </lineage>
</organism>
<feature type="domain" description="Major facilitator superfamily (MFS) profile" evidence="6">
    <location>
        <begin position="225"/>
        <end position="475"/>
    </location>
</feature>
<dbReference type="Proteomes" id="UP000728032">
    <property type="component" value="Unassembled WGS sequence"/>
</dbReference>
<dbReference type="GO" id="GO:0016020">
    <property type="term" value="C:membrane"/>
    <property type="evidence" value="ECO:0007669"/>
    <property type="project" value="UniProtKB-SubCell"/>
</dbReference>
<dbReference type="AlphaFoldDB" id="A0A7R9LW18"/>
<dbReference type="InterPro" id="IPR036259">
    <property type="entry name" value="MFS_trans_sf"/>
</dbReference>
<evidence type="ECO:0000256" key="3">
    <source>
        <dbReference type="ARBA" id="ARBA00022989"/>
    </source>
</evidence>
<dbReference type="PANTHER" id="PTHR11662:SF399">
    <property type="entry name" value="FI19708P1-RELATED"/>
    <property type="match status" value="1"/>
</dbReference>
<dbReference type="PANTHER" id="PTHR11662">
    <property type="entry name" value="SOLUTE CARRIER FAMILY 17"/>
    <property type="match status" value="1"/>
</dbReference>
<proteinExistence type="predicted"/>
<dbReference type="Gene3D" id="1.20.1250.20">
    <property type="entry name" value="MFS general substrate transporter like domains"/>
    <property type="match status" value="1"/>
</dbReference>
<feature type="transmembrane region" description="Helical" evidence="5">
    <location>
        <begin position="156"/>
        <end position="177"/>
    </location>
</feature>
<accession>A0A7R9LW18</accession>
<dbReference type="EMBL" id="OC918205">
    <property type="protein sequence ID" value="CAD7648903.1"/>
    <property type="molecule type" value="Genomic_DNA"/>
</dbReference>
<dbReference type="EMBL" id="CAJPVJ010003380">
    <property type="protein sequence ID" value="CAG2167488.1"/>
    <property type="molecule type" value="Genomic_DNA"/>
</dbReference>
<evidence type="ECO:0000256" key="1">
    <source>
        <dbReference type="ARBA" id="ARBA00004141"/>
    </source>
</evidence>
<dbReference type="InterPro" id="IPR027378">
    <property type="entry name" value="Nucleotide_channel_N"/>
</dbReference>
<reference evidence="7" key="1">
    <citation type="submission" date="2020-11" db="EMBL/GenBank/DDBJ databases">
        <authorList>
            <person name="Tran Van P."/>
        </authorList>
    </citation>
    <scope>NUCLEOTIDE SEQUENCE</scope>
</reference>
<keyword evidence="8" id="KW-1185">Reference proteome</keyword>
<feature type="non-terminal residue" evidence="7">
    <location>
        <position position="1"/>
    </location>
</feature>
<dbReference type="Gene3D" id="1.20.120.540">
    <property type="entry name" value="Voltage-gated potassium channels"/>
    <property type="match status" value="1"/>
</dbReference>
<dbReference type="PROSITE" id="PS50850">
    <property type="entry name" value="MFS"/>
    <property type="match status" value="1"/>
</dbReference>
<feature type="transmembrane region" description="Helical" evidence="5">
    <location>
        <begin position="94"/>
        <end position="114"/>
    </location>
</feature>
<evidence type="ECO:0000256" key="2">
    <source>
        <dbReference type="ARBA" id="ARBA00022692"/>
    </source>
</evidence>
<keyword evidence="2 5" id="KW-0812">Transmembrane</keyword>
<comment type="subcellular location">
    <subcellularLocation>
        <location evidence="1">Membrane</location>
        <topology evidence="1">Multi-pass membrane protein</topology>
    </subcellularLocation>
</comment>
<sequence length="475" mass="52895">FWSLFLVYGYRSVITIVIISMVGRRPNIYNKTLLSDACADTPNHTHSSDSLASVAEFADWDDTIQALILSSFYYGYVITQLPGGVLAERYGGKWIMGTSMLLAAILSLLSPWAARLDYRVFIVTRVGLGLCDGVVYPVMCVMIAKWMPEWERSRGTTIIFTGSSIGMVVSIPVAGLLCDESGSISSDTVPLIPSLYQHIPARFVFVFFSFWSLFLVYGYRSVITIVIISMVGRRPNIYNKTLLSDACADTPNHTHSSDSLASVAEFADWDDTIQALILSSFYYGYVITQLPGGVLAERYGGKWIMGTSMLLAAILSLLSPWAARLDYRVFIVTRVGLGLCDGVVYPVMCVMIAKWMPEWERSRGTTIIFTGSSIGMVVSIPVAGLLCDGTFMGGWPAVFIVFGLAGCVWVVLWAVFVYESPDTHPYISIEEYEFIVVNQTPDDCRKARVYTGFISPDLSRLTSIWHRIFREFYMV</sequence>
<evidence type="ECO:0000259" key="6">
    <source>
        <dbReference type="PROSITE" id="PS50850"/>
    </source>
</evidence>
<name>A0A7R9LW18_9ACAR</name>
<feature type="transmembrane region" description="Helical" evidence="5">
    <location>
        <begin position="303"/>
        <end position="323"/>
    </location>
</feature>
<protein>
    <recommendedName>
        <fullName evidence="6">Major facilitator superfamily (MFS) profile domain-containing protein</fullName>
    </recommendedName>
</protein>
<dbReference type="InterPro" id="IPR020846">
    <property type="entry name" value="MFS_dom"/>
</dbReference>
<evidence type="ECO:0000256" key="5">
    <source>
        <dbReference type="SAM" id="Phobius"/>
    </source>
</evidence>
<dbReference type="SUPFAM" id="SSF103473">
    <property type="entry name" value="MFS general substrate transporter"/>
    <property type="match status" value="2"/>
</dbReference>
<feature type="transmembrane region" description="Helical" evidence="5">
    <location>
        <begin position="6"/>
        <end position="23"/>
    </location>
</feature>
<dbReference type="Pfam" id="PF07690">
    <property type="entry name" value="MFS_1"/>
    <property type="match status" value="2"/>
</dbReference>
<feature type="transmembrane region" description="Helical" evidence="5">
    <location>
        <begin position="120"/>
        <end position="144"/>
    </location>
</feature>
<dbReference type="OrthoDB" id="2985014at2759"/>